<dbReference type="Gene3D" id="1.20.1260.10">
    <property type="match status" value="1"/>
</dbReference>
<dbReference type="CDD" id="cd01052">
    <property type="entry name" value="DPSL"/>
    <property type="match status" value="1"/>
</dbReference>
<keyword evidence="2" id="KW-0408">Iron</keyword>
<gene>
    <name evidence="5" type="ORF">BDK88_1927</name>
</gene>
<dbReference type="NCBIfam" id="NF040955">
    <property type="entry name" value="Arch_DPS"/>
    <property type="match status" value="1"/>
</dbReference>
<dbReference type="InterPro" id="IPR008331">
    <property type="entry name" value="Ferritin_DPS_dom"/>
</dbReference>
<dbReference type="EMBL" id="SHMP01000004">
    <property type="protein sequence ID" value="RZV10745.1"/>
    <property type="molecule type" value="Genomic_DNA"/>
</dbReference>
<dbReference type="SUPFAM" id="SSF47240">
    <property type="entry name" value="Ferritin-like"/>
    <property type="match status" value="1"/>
</dbReference>
<dbReference type="Proteomes" id="UP000291097">
    <property type="component" value="Unassembled WGS sequence"/>
</dbReference>
<comment type="caution">
    <text evidence="5">The sequence shown here is derived from an EMBL/GenBank/DDBJ whole genome shotgun (WGS) entry which is preliminary data.</text>
</comment>
<dbReference type="InterPro" id="IPR053475">
    <property type="entry name" value="DPS"/>
</dbReference>
<dbReference type="GO" id="GO:0020037">
    <property type="term" value="F:heme binding"/>
    <property type="evidence" value="ECO:0007669"/>
    <property type="project" value="TreeGrafter"/>
</dbReference>
<dbReference type="GO" id="GO:0006879">
    <property type="term" value="P:intracellular iron ion homeostasis"/>
    <property type="evidence" value="ECO:0007669"/>
    <property type="project" value="UniProtKB-KW"/>
</dbReference>
<name>A0A482YAN7_9EURY</name>
<evidence type="ECO:0000313" key="5">
    <source>
        <dbReference type="EMBL" id="RZV10745.1"/>
    </source>
</evidence>
<dbReference type="InterPro" id="IPR033921">
    <property type="entry name" value="DPSL_diiron-bd_dom"/>
</dbReference>
<feature type="region of interest" description="Disordered" evidence="3">
    <location>
        <begin position="201"/>
        <end position="225"/>
    </location>
</feature>
<dbReference type="InterPro" id="IPR009078">
    <property type="entry name" value="Ferritin-like_SF"/>
</dbReference>
<accession>A0A482YAN7</accession>
<evidence type="ECO:0000313" key="6">
    <source>
        <dbReference type="Proteomes" id="UP000291097"/>
    </source>
</evidence>
<dbReference type="NCBIfam" id="NF009990">
    <property type="entry name" value="PRK13456.1"/>
    <property type="match status" value="1"/>
</dbReference>
<feature type="region of interest" description="Disordered" evidence="3">
    <location>
        <begin position="1"/>
        <end position="29"/>
    </location>
</feature>
<reference evidence="5 6" key="1">
    <citation type="submission" date="2019-02" db="EMBL/GenBank/DDBJ databases">
        <title>Genomic Encyclopedia of Archaeal and Bacterial Type Strains, Phase II (KMG-II): from individual species to whole genera.</title>
        <authorList>
            <person name="Goeker M."/>
        </authorList>
    </citation>
    <scope>NUCLEOTIDE SEQUENCE [LARGE SCALE GENOMIC DNA]</scope>
    <source>
        <strain evidence="5 6">DSM 18328</strain>
    </source>
</reference>
<evidence type="ECO:0000259" key="4">
    <source>
        <dbReference type="Pfam" id="PF00210"/>
    </source>
</evidence>
<protein>
    <submittedName>
        <fullName evidence="5">Ferritin-like protein</fullName>
    </submittedName>
</protein>
<feature type="domain" description="Ferritin/DPS" evidence="4">
    <location>
        <begin position="45"/>
        <end position="192"/>
    </location>
</feature>
<dbReference type="Pfam" id="PF00210">
    <property type="entry name" value="Ferritin"/>
    <property type="match status" value="1"/>
</dbReference>
<sequence length="225" mass="25346">MVSMDAMSDDKPHSAGSVSHGDTSERVGMEVIRERGLEPEDLREKLIDAIGAEFTTYYYYTNLRMHLAGHEDYKEITEDARLEDRAHFELVAPRVYELGGALPNDIRDFADRASCPDAEVPTPMDDEGGFNTGSLDAEGILEVLLEAERCAIRTWSEICDMTRDVDPRTYDMASRILQEEIEHEAWFVELLSMERDGEINPAGHFVRGEPGDAPLSTNRRFNDSA</sequence>
<evidence type="ECO:0000256" key="2">
    <source>
        <dbReference type="ARBA" id="ARBA00023004"/>
    </source>
</evidence>
<dbReference type="InterPro" id="IPR012347">
    <property type="entry name" value="Ferritin-like"/>
</dbReference>
<dbReference type="GO" id="GO:0005829">
    <property type="term" value="C:cytosol"/>
    <property type="evidence" value="ECO:0007669"/>
    <property type="project" value="TreeGrafter"/>
</dbReference>
<dbReference type="GO" id="GO:0008199">
    <property type="term" value="F:ferric iron binding"/>
    <property type="evidence" value="ECO:0007669"/>
    <property type="project" value="InterPro"/>
</dbReference>
<dbReference type="PANTHER" id="PTHR30295:SF1">
    <property type="entry name" value="DNA PROTECTION DURING STARVATION PROTEIN"/>
    <property type="match status" value="1"/>
</dbReference>
<keyword evidence="1" id="KW-0409">Iron storage</keyword>
<evidence type="ECO:0000256" key="3">
    <source>
        <dbReference type="SAM" id="MobiDB-lite"/>
    </source>
</evidence>
<dbReference type="AlphaFoldDB" id="A0A482YAN7"/>
<dbReference type="PANTHER" id="PTHR30295">
    <property type="entry name" value="BACTERIOFERRITIN"/>
    <property type="match status" value="1"/>
</dbReference>
<evidence type="ECO:0000256" key="1">
    <source>
        <dbReference type="ARBA" id="ARBA00022434"/>
    </source>
</evidence>
<organism evidence="5 6">
    <name type="scientific">Natrinema hispanicum</name>
    <dbReference type="NCBI Taxonomy" id="392421"/>
    <lineage>
        <taxon>Archaea</taxon>
        <taxon>Methanobacteriati</taxon>
        <taxon>Methanobacteriota</taxon>
        <taxon>Stenosarchaea group</taxon>
        <taxon>Halobacteria</taxon>
        <taxon>Halobacteriales</taxon>
        <taxon>Natrialbaceae</taxon>
        <taxon>Natrinema</taxon>
    </lineage>
</organism>
<proteinExistence type="predicted"/>
<dbReference type="GO" id="GO:0004322">
    <property type="term" value="F:ferroxidase activity"/>
    <property type="evidence" value="ECO:0007669"/>
    <property type="project" value="TreeGrafter"/>
</dbReference>